<dbReference type="AlphaFoldDB" id="A0A3B4H596"/>
<dbReference type="GO" id="GO:0000278">
    <property type="term" value="P:mitotic cell cycle"/>
    <property type="evidence" value="ECO:0007669"/>
    <property type="project" value="TreeGrafter"/>
</dbReference>
<evidence type="ECO:0000256" key="18">
    <source>
        <dbReference type="ARBA" id="ARBA00053811"/>
    </source>
</evidence>
<feature type="domain" description="Protein kinase" evidence="22">
    <location>
        <begin position="84"/>
        <end position="366"/>
    </location>
</feature>
<dbReference type="InterPro" id="IPR024604">
    <property type="entry name" value="GSG2_C"/>
</dbReference>
<keyword evidence="12" id="KW-0418">Kinase</keyword>
<sequence>MNFSTPVKASRLNLSSLLADFTPNTKTWSRIKAALSVHRKGLGNDVHSGVWISNADLSDAEKVYAECGQQRPLPWEECILPQRMKQCLKIGEGTFGEVFSTNNESGDTVALKIIPVEGSEKVNGEDQKTFGEILHEIIISKELSSLKEKQHNQTHGFIGLKDLHCVQGCYPADFLKAWDTFDQQKGSENDRPAVAKSILHQVTAALAVAEQELHFEHRDLHWGNVLVKTTKQKTGSFLINGTTHSLETRGVLVRIIDYSLSRLEIDDLMVSCDISNDEELFMGQGDYQFEIYRLMRQENGNNWAAYHPHTNILWLHYLCSKLLSMKYRGSGGRTAKDMREELTGFYDNVLQYSSATEVLQSCPMFQ</sequence>
<dbReference type="Ensembl" id="ENSPNYT00000031114.1">
    <property type="protein sequence ID" value="ENSPNYP00000030375.1"/>
    <property type="gene ID" value="ENSPNYG00000022894.1"/>
</dbReference>
<reference evidence="23" key="1">
    <citation type="submission" date="2023-09" db="UniProtKB">
        <authorList>
            <consortium name="Ensembl"/>
        </authorList>
    </citation>
    <scope>IDENTIFICATION</scope>
</reference>
<evidence type="ECO:0000256" key="14">
    <source>
        <dbReference type="ARBA" id="ARBA00023212"/>
    </source>
</evidence>
<keyword evidence="14" id="KW-0206">Cytoskeleton</keyword>
<dbReference type="PROSITE" id="PS50011">
    <property type="entry name" value="PROTEIN_KINASE_DOM"/>
    <property type="match status" value="1"/>
</dbReference>
<evidence type="ECO:0000256" key="9">
    <source>
        <dbReference type="ARBA" id="ARBA00022553"/>
    </source>
</evidence>
<evidence type="ECO:0000256" key="1">
    <source>
        <dbReference type="ARBA" id="ARBA00001946"/>
    </source>
</evidence>
<keyword evidence="11 21" id="KW-0547">Nucleotide-binding</keyword>
<feature type="binding site" evidence="21">
    <location>
        <position position="112"/>
    </location>
    <ligand>
        <name>ATP</name>
        <dbReference type="ChEBI" id="CHEBI:30616"/>
    </ligand>
</feature>
<comment type="subcellular location">
    <subcellularLocation>
        <location evidence="4">Chromosome</location>
    </subcellularLocation>
    <subcellularLocation>
        <location evidence="3">Cytoplasm</location>
        <location evidence="3">Cytoskeleton</location>
        <location evidence="3">Spindle</location>
    </subcellularLocation>
    <subcellularLocation>
        <location evidence="2">Nucleus</location>
    </subcellularLocation>
</comment>
<keyword evidence="9" id="KW-0597">Phosphoprotein</keyword>
<evidence type="ECO:0000256" key="15">
    <source>
        <dbReference type="ARBA" id="ARBA00023242"/>
    </source>
</evidence>
<dbReference type="GO" id="GO:0005524">
    <property type="term" value="F:ATP binding"/>
    <property type="evidence" value="ECO:0007669"/>
    <property type="project" value="UniProtKB-UniRule"/>
</dbReference>
<keyword evidence="15" id="KW-0539">Nucleus</keyword>
<keyword evidence="7" id="KW-0963">Cytoplasm</keyword>
<evidence type="ECO:0000256" key="17">
    <source>
        <dbReference type="ARBA" id="ARBA00048679"/>
    </source>
</evidence>
<dbReference type="SUPFAM" id="SSF56112">
    <property type="entry name" value="Protein kinase-like (PK-like)"/>
    <property type="match status" value="1"/>
</dbReference>
<dbReference type="STRING" id="303518.ENSPNYP00000030375"/>
<dbReference type="SMART" id="SM01331">
    <property type="entry name" value="DUF3635"/>
    <property type="match status" value="1"/>
</dbReference>
<evidence type="ECO:0000259" key="22">
    <source>
        <dbReference type="PROSITE" id="PS50011"/>
    </source>
</evidence>
<evidence type="ECO:0000256" key="3">
    <source>
        <dbReference type="ARBA" id="ARBA00004186"/>
    </source>
</evidence>
<dbReference type="Pfam" id="PF12330">
    <property type="entry name" value="Haspin_kinase"/>
    <property type="match status" value="2"/>
</dbReference>
<evidence type="ECO:0000256" key="7">
    <source>
        <dbReference type="ARBA" id="ARBA00022490"/>
    </source>
</evidence>
<evidence type="ECO:0000313" key="23">
    <source>
        <dbReference type="Ensembl" id="ENSPNYP00000030375.1"/>
    </source>
</evidence>
<comment type="function">
    <text evidence="18">Serine/threonine-protein kinase that phosphorylates histone H3 at 'Thr-3' (H3T3ph) during mitosis. May act through H3T3ph to both position and modulate activation of AURKB and other components of the chromosomal passenger complex (CPC) at centromeres to ensure proper chromatid cohesion, metaphase alignment and normal progression through the cell cycle.</text>
</comment>
<dbReference type="GO" id="GO:0072354">
    <property type="term" value="F:histone H3T3 kinase activity"/>
    <property type="evidence" value="ECO:0007669"/>
    <property type="project" value="TreeGrafter"/>
</dbReference>
<keyword evidence="13 21" id="KW-0067">ATP-binding</keyword>
<evidence type="ECO:0000256" key="21">
    <source>
        <dbReference type="PROSITE-ProRule" id="PRU10141"/>
    </source>
</evidence>
<dbReference type="InterPro" id="IPR000719">
    <property type="entry name" value="Prot_kinase_dom"/>
</dbReference>
<keyword evidence="8" id="KW-0723">Serine/threonine-protein kinase</keyword>
<evidence type="ECO:0000256" key="11">
    <source>
        <dbReference type="ARBA" id="ARBA00022741"/>
    </source>
</evidence>
<keyword evidence="6" id="KW-0158">Chromosome</keyword>
<evidence type="ECO:0000256" key="20">
    <source>
        <dbReference type="ARBA" id="ARBA00081741"/>
    </source>
</evidence>
<comment type="catalytic activity">
    <reaction evidence="16">
        <text>L-threonyl-[protein] + ATP = O-phospho-L-threonyl-[protein] + ADP + H(+)</text>
        <dbReference type="Rhea" id="RHEA:46608"/>
        <dbReference type="Rhea" id="RHEA-COMP:11060"/>
        <dbReference type="Rhea" id="RHEA-COMP:11605"/>
        <dbReference type="ChEBI" id="CHEBI:15378"/>
        <dbReference type="ChEBI" id="CHEBI:30013"/>
        <dbReference type="ChEBI" id="CHEBI:30616"/>
        <dbReference type="ChEBI" id="CHEBI:61977"/>
        <dbReference type="ChEBI" id="CHEBI:456216"/>
        <dbReference type="EC" id="2.7.11.1"/>
    </reaction>
</comment>
<dbReference type="InterPro" id="IPR011009">
    <property type="entry name" value="Kinase-like_dom_sf"/>
</dbReference>
<evidence type="ECO:0000256" key="19">
    <source>
        <dbReference type="ARBA" id="ARBA00069281"/>
    </source>
</evidence>
<dbReference type="GO" id="GO:0005737">
    <property type="term" value="C:cytoplasm"/>
    <property type="evidence" value="ECO:0007669"/>
    <property type="project" value="TreeGrafter"/>
</dbReference>
<dbReference type="SMART" id="SM00220">
    <property type="entry name" value="S_TKc"/>
    <property type="match status" value="1"/>
</dbReference>
<name>A0A3B4H596_9CICH</name>
<dbReference type="GO" id="GO:0051276">
    <property type="term" value="P:chromosome organization"/>
    <property type="evidence" value="ECO:0007669"/>
    <property type="project" value="UniProtKB-ARBA"/>
</dbReference>
<dbReference type="Gene3D" id="1.10.510.10">
    <property type="entry name" value="Transferase(Phosphotransferase) domain 1"/>
    <property type="match status" value="1"/>
</dbReference>
<dbReference type="PANTHER" id="PTHR24419:SF18">
    <property type="entry name" value="SERINE_THREONINE-PROTEIN KINASE HASPIN"/>
    <property type="match status" value="1"/>
</dbReference>
<proteinExistence type="predicted"/>
<dbReference type="GO" id="GO:0005694">
    <property type="term" value="C:chromosome"/>
    <property type="evidence" value="ECO:0007669"/>
    <property type="project" value="UniProtKB-SubCell"/>
</dbReference>
<dbReference type="GO" id="GO:0035556">
    <property type="term" value="P:intracellular signal transduction"/>
    <property type="evidence" value="ECO:0007669"/>
    <property type="project" value="TreeGrafter"/>
</dbReference>
<dbReference type="InterPro" id="IPR017441">
    <property type="entry name" value="Protein_kinase_ATP_BS"/>
</dbReference>
<dbReference type="EC" id="2.7.11.1" evidence="5"/>
<evidence type="ECO:0000256" key="6">
    <source>
        <dbReference type="ARBA" id="ARBA00022454"/>
    </source>
</evidence>
<dbReference type="GO" id="GO:1901991">
    <property type="term" value="P:negative regulation of mitotic cell cycle phase transition"/>
    <property type="evidence" value="ECO:0007669"/>
    <property type="project" value="UniProtKB-ARBA"/>
</dbReference>
<dbReference type="FunFam" id="3.30.200.20:FF:000409">
    <property type="entry name" value="serine/threonine-protein kinase haspin"/>
    <property type="match status" value="1"/>
</dbReference>
<dbReference type="GeneTree" id="ENSGT00390000013015"/>
<evidence type="ECO:0000256" key="2">
    <source>
        <dbReference type="ARBA" id="ARBA00004123"/>
    </source>
</evidence>
<accession>A0A3B4H596</accession>
<dbReference type="Gene3D" id="3.30.200.20">
    <property type="entry name" value="Phosphorylase Kinase, domain 1"/>
    <property type="match status" value="1"/>
</dbReference>
<dbReference type="PROSITE" id="PS00107">
    <property type="entry name" value="PROTEIN_KINASE_ATP"/>
    <property type="match status" value="1"/>
</dbReference>
<comment type="cofactor">
    <cofactor evidence="1">
        <name>Mg(2+)</name>
        <dbReference type="ChEBI" id="CHEBI:18420"/>
    </cofactor>
</comment>
<comment type="catalytic activity">
    <reaction evidence="17">
        <text>L-seryl-[protein] + ATP = O-phospho-L-seryl-[protein] + ADP + H(+)</text>
        <dbReference type="Rhea" id="RHEA:17989"/>
        <dbReference type="Rhea" id="RHEA-COMP:9863"/>
        <dbReference type="Rhea" id="RHEA-COMP:11604"/>
        <dbReference type="ChEBI" id="CHEBI:15378"/>
        <dbReference type="ChEBI" id="CHEBI:29999"/>
        <dbReference type="ChEBI" id="CHEBI:30616"/>
        <dbReference type="ChEBI" id="CHEBI:83421"/>
        <dbReference type="ChEBI" id="CHEBI:456216"/>
        <dbReference type="EC" id="2.7.11.1"/>
    </reaction>
</comment>
<keyword evidence="10" id="KW-0808">Transferase</keyword>
<evidence type="ECO:0000256" key="4">
    <source>
        <dbReference type="ARBA" id="ARBA00004286"/>
    </source>
</evidence>
<evidence type="ECO:0000256" key="5">
    <source>
        <dbReference type="ARBA" id="ARBA00012513"/>
    </source>
</evidence>
<protein>
    <recommendedName>
        <fullName evidence="19">Serine/threonine-protein kinase haspin</fullName>
        <ecNumber evidence="5">2.7.11.1</ecNumber>
    </recommendedName>
    <alternativeName>
        <fullName evidence="20">Germ cell-specific gene 2 protein</fullName>
    </alternativeName>
</protein>
<dbReference type="GO" id="GO:0005819">
    <property type="term" value="C:spindle"/>
    <property type="evidence" value="ECO:0007669"/>
    <property type="project" value="UniProtKB-SubCell"/>
</dbReference>
<organism evidence="23">
    <name type="scientific">Pundamilia nyererei</name>
    <dbReference type="NCBI Taxonomy" id="303518"/>
    <lineage>
        <taxon>Eukaryota</taxon>
        <taxon>Metazoa</taxon>
        <taxon>Chordata</taxon>
        <taxon>Craniata</taxon>
        <taxon>Vertebrata</taxon>
        <taxon>Euteleostomi</taxon>
        <taxon>Actinopterygii</taxon>
        <taxon>Neopterygii</taxon>
        <taxon>Teleostei</taxon>
        <taxon>Neoteleostei</taxon>
        <taxon>Acanthomorphata</taxon>
        <taxon>Ovalentaria</taxon>
        <taxon>Cichlomorphae</taxon>
        <taxon>Cichliformes</taxon>
        <taxon>Cichlidae</taxon>
        <taxon>African cichlids</taxon>
        <taxon>Pseudocrenilabrinae</taxon>
        <taxon>Haplochromini</taxon>
        <taxon>Pundamilia</taxon>
    </lineage>
</organism>
<evidence type="ECO:0000256" key="8">
    <source>
        <dbReference type="ARBA" id="ARBA00022527"/>
    </source>
</evidence>
<evidence type="ECO:0000256" key="16">
    <source>
        <dbReference type="ARBA" id="ARBA00047899"/>
    </source>
</evidence>
<evidence type="ECO:0000256" key="12">
    <source>
        <dbReference type="ARBA" id="ARBA00022777"/>
    </source>
</evidence>
<dbReference type="GO" id="GO:0005634">
    <property type="term" value="C:nucleus"/>
    <property type="evidence" value="ECO:0007669"/>
    <property type="project" value="UniProtKB-SubCell"/>
</dbReference>
<evidence type="ECO:0000256" key="10">
    <source>
        <dbReference type="ARBA" id="ARBA00022679"/>
    </source>
</evidence>
<dbReference type="FunFam" id="1.10.510.10:FF:000401">
    <property type="entry name" value="serine/threonine-protein kinase haspin"/>
    <property type="match status" value="1"/>
</dbReference>
<evidence type="ECO:0000256" key="13">
    <source>
        <dbReference type="ARBA" id="ARBA00022840"/>
    </source>
</evidence>
<dbReference type="PANTHER" id="PTHR24419">
    <property type="entry name" value="INTERLEUKIN-1 RECEPTOR-ASSOCIATED KINASE"/>
    <property type="match status" value="1"/>
</dbReference>